<comment type="caution">
    <text evidence="2">The sequence shown here is derived from an EMBL/GenBank/DDBJ whole genome shotgun (WGS) entry which is preliminary data.</text>
</comment>
<dbReference type="Proteomes" id="UP000815260">
    <property type="component" value="Chromosome 1D"/>
</dbReference>
<evidence type="ECO:0000256" key="1">
    <source>
        <dbReference type="SAM" id="MobiDB-lite"/>
    </source>
</evidence>
<proteinExistence type="predicted"/>
<name>A0A9R1IY24_WHEAT</name>
<evidence type="ECO:0000313" key="2">
    <source>
        <dbReference type="EMBL" id="KAF6997007.1"/>
    </source>
</evidence>
<reference evidence="2" key="1">
    <citation type="journal article" date="2017" name="Gigascience">
        <title>The first near-complete assembly of the hexaploid bread wheat genome, Triticum aestivum.</title>
        <authorList>
            <person name="Zimin A.V."/>
            <person name="Puiu D."/>
            <person name="Hall R."/>
            <person name="Kingan S."/>
            <person name="Clavijo B.J."/>
            <person name="Salzberg S.L."/>
        </authorList>
    </citation>
    <scope>NUCLEOTIDE SEQUENCE</scope>
    <source>
        <tissue evidence="2">Leaf</tissue>
    </source>
</reference>
<gene>
    <name evidence="2" type="ORF">CFC21_013271</name>
</gene>
<dbReference type="OrthoDB" id="5607at2759"/>
<organism evidence="2">
    <name type="scientific">Triticum aestivum</name>
    <name type="common">Wheat</name>
    <dbReference type="NCBI Taxonomy" id="4565"/>
    <lineage>
        <taxon>Eukaryota</taxon>
        <taxon>Viridiplantae</taxon>
        <taxon>Streptophyta</taxon>
        <taxon>Embryophyta</taxon>
        <taxon>Tracheophyta</taxon>
        <taxon>Spermatophyta</taxon>
        <taxon>Magnoliopsida</taxon>
        <taxon>Liliopsida</taxon>
        <taxon>Poales</taxon>
        <taxon>Poaceae</taxon>
        <taxon>BOP clade</taxon>
        <taxon>Pooideae</taxon>
        <taxon>Triticodae</taxon>
        <taxon>Triticeae</taxon>
        <taxon>Triticinae</taxon>
        <taxon>Triticum</taxon>
    </lineage>
</organism>
<dbReference type="EMBL" id="CM022213">
    <property type="protein sequence ID" value="KAF6997007.1"/>
    <property type="molecule type" value="Genomic_DNA"/>
</dbReference>
<protein>
    <submittedName>
        <fullName evidence="2">Uncharacterized protein</fullName>
    </submittedName>
</protein>
<dbReference type="AlphaFoldDB" id="A0A9R1IY24"/>
<feature type="non-terminal residue" evidence="2">
    <location>
        <position position="1"/>
    </location>
</feature>
<sequence>FVCVRGFERETGAPRPLCQHLHVAASKVPRRRNTAAAAAEQNSDPAKASAHGTGSS</sequence>
<accession>A0A9R1IY24</accession>
<reference evidence="2" key="2">
    <citation type="submission" date="2020-03" db="EMBL/GenBank/DDBJ databases">
        <title>The second near-complete assembly of the hexaploid bread wheat (Triticum aestivum) genome.</title>
        <authorList>
            <person name="Zimin A.V."/>
            <person name="Puiu D."/>
            <person name="Shumante A."/>
            <person name="Alonge M."/>
            <person name="Salzberg S.L."/>
        </authorList>
    </citation>
    <scope>NUCLEOTIDE SEQUENCE</scope>
    <source>
        <tissue evidence="2">Leaf</tissue>
    </source>
</reference>
<feature type="region of interest" description="Disordered" evidence="1">
    <location>
        <begin position="29"/>
        <end position="56"/>
    </location>
</feature>